<dbReference type="Pfam" id="PF13561">
    <property type="entry name" value="adh_short_C2"/>
    <property type="match status" value="1"/>
</dbReference>
<dbReference type="RefSeq" id="WP_188786040.1">
    <property type="nucleotide sequence ID" value="NZ_BMOC01000003.1"/>
</dbReference>
<dbReference type="InterPro" id="IPR036291">
    <property type="entry name" value="NAD(P)-bd_dom_sf"/>
</dbReference>
<comment type="similarity">
    <text evidence="1">Belongs to the short-chain dehydrogenases/reductases (SDR) family.</text>
</comment>
<keyword evidence="4" id="KW-1185">Reference proteome</keyword>
<reference evidence="3" key="1">
    <citation type="journal article" date="2014" name="Int. J. Syst. Evol. Microbiol.">
        <title>Complete genome sequence of Corynebacterium casei LMG S-19264T (=DSM 44701T), isolated from a smear-ripened cheese.</title>
        <authorList>
            <consortium name="US DOE Joint Genome Institute (JGI-PGF)"/>
            <person name="Walter F."/>
            <person name="Albersmeier A."/>
            <person name="Kalinowski J."/>
            <person name="Ruckert C."/>
        </authorList>
    </citation>
    <scope>NUCLEOTIDE SEQUENCE</scope>
    <source>
        <strain evidence="3">JCM 14359</strain>
    </source>
</reference>
<dbReference type="PRINTS" id="PR00081">
    <property type="entry name" value="GDHRDH"/>
</dbReference>
<organism evidence="3 4">
    <name type="scientific">Halobellus salinus</name>
    <dbReference type="NCBI Taxonomy" id="931585"/>
    <lineage>
        <taxon>Archaea</taxon>
        <taxon>Methanobacteriati</taxon>
        <taxon>Methanobacteriota</taxon>
        <taxon>Stenosarchaea group</taxon>
        <taxon>Halobacteria</taxon>
        <taxon>Halobacteriales</taxon>
        <taxon>Haloferacaceae</taxon>
        <taxon>Halobellus</taxon>
    </lineage>
</organism>
<name>A0A830EN09_9EURY</name>
<dbReference type="Gene3D" id="3.40.50.720">
    <property type="entry name" value="NAD(P)-binding Rossmann-like Domain"/>
    <property type="match status" value="1"/>
</dbReference>
<evidence type="ECO:0000313" key="4">
    <source>
        <dbReference type="Proteomes" id="UP000653099"/>
    </source>
</evidence>
<dbReference type="PANTHER" id="PTHR42760">
    <property type="entry name" value="SHORT-CHAIN DEHYDROGENASES/REDUCTASES FAMILY MEMBER"/>
    <property type="match status" value="1"/>
</dbReference>
<dbReference type="SUPFAM" id="SSF51735">
    <property type="entry name" value="NAD(P)-binding Rossmann-fold domains"/>
    <property type="match status" value="1"/>
</dbReference>
<sequence length="256" mass="26775">MTQDTVLVTGAAGGIGRAIAERFDDDDTYDTVACLDVDNAVLDLAAELDAGLGYVVDVSDHDAVADCVGTIEADHTIDCAVNNAGVSRSVWIGELGPEEWERVLGVNLTGQYNVAHAVTPGMYERERGRVINVSSGAGLRGSVSGGVHYSASKAGVLGLTKGLAKQLSPHVAVNAVVPGRVETDIGDGDEDLWTDRGRERMDEYVPLGRSGRPDEVAGVVAFLAGPDASYVTGSVYTVDGGAGLGLRREFLTREPE</sequence>
<evidence type="ECO:0000313" key="3">
    <source>
        <dbReference type="EMBL" id="GGJ00026.1"/>
    </source>
</evidence>
<reference evidence="3" key="2">
    <citation type="submission" date="2020-09" db="EMBL/GenBank/DDBJ databases">
        <authorList>
            <person name="Sun Q."/>
            <person name="Ohkuma M."/>
        </authorList>
    </citation>
    <scope>NUCLEOTIDE SEQUENCE</scope>
    <source>
        <strain evidence="3">JCM 14359</strain>
    </source>
</reference>
<evidence type="ECO:0000256" key="1">
    <source>
        <dbReference type="ARBA" id="ARBA00006484"/>
    </source>
</evidence>
<dbReference type="EMBL" id="BMOC01000003">
    <property type="protein sequence ID" value="GGJ00026.1"/>
    <property type="molecule type" value="Genomic_DNA"/>
</dbReference>
<dbReference type="PANTHER" id="PTHR42760:SF133">
    <property type="entry name" value="3-OXOACYL-[ACYL-CARRIER-PROTEIN] REDUCTASE"/>
    <property type="match status" value="1"/>
</dbReference>
<dbReference type="GO" id="GO:0016616">
    <property type="term" value="F:oxidoreductase activity, acting on the CH-OH group of donors, NAD or NADP as acceptor"/>
    <property type="evidence" value="ECO:0007669"/>
    <property type="project" value="TreeGrafter"/>
</dbReference>
<protein>
    <submittedName>
        <fullName evidence="3">Acetoacetyl-CoA reductase</fullName>
    </submittedName>
</protein>
<keyword evidence="2" id="KW-0560">Oxidoreductase</keyword>
<gene>
    <name evidence="3" type="primary">phbB</name>
    <name evidence="3" type="ORF">GCM10008995_07330</name>
</gene>
<dbReference type="PRINTS" id="PR00080">
    <property type="entry name" value="SDRFAMILY"/>
</dbReference>
<evidence type="ECO:0000256" key="2">
    <source>
        <dbReference type="ARBA" id="ARBA00023002"/>
    </source>
</evidence>
<accession>A0A830EN09</accession>
<dbReference type="InterPro" id="IPR002347">
    <property type="entry name" value="SDR_fam"/>
</dbReference>
<dbReference type="Proteomes" id="UP000653099">
    <property type="component" value="Unassembled WGS sequence"/>
</dbReference>
<dbReference type="FunFam" id="3.40.50.720:FF:000173">
    <property type="entry name" value="3-oxoacyl-[acyl-carrier protein] reductase"/>
    <property type="match status" value="1"/>
</dbReference>
<proteinExistence type="inferred from homology"/>
<dbReference type="OrthoDB" id="24596at2157"/>
<comment type="caution">
    <text evidence="3">The sequence shown here is derived from an EMBL/GenBank/DDBJ whole genome shotgun (WGS) entry which is preliminary data.</text>
</comment>
<dbReference type="AlphaFoldDB" id="A0A830EN09"/>